<protein>
    <submittedName>
        <fullName evidence="2">IS1595 family transposase</fullName>
    </submittedName>
</protein>
<dbReference type="PANTHER" id="PTHR47163:SF2">
    <property type="entry name" value="SI:DKEY-17M8.2"/>
    <property type="match status" value="1"/>
</dbReference>
<dbReference type="Pfam" id="PF12762">
    <property type="entry name" value="DDE_Tnp_IS1595"/>
    <property type="match status" value="1"/>
</dbReference>
<proteinExistence type="predicted"/>
<dbReference type="EMBL" id="CP042831">
    <property type="protein sequence ID" value="QEE50333.1"/>
    <property type="molecule type" value="Genomic_DNA"/>
</dbReference>
<dbReference type="Proteomes" id="UP000321222">
    <property type="component" value="Chromosome"/>
</dbReference>
<evidence type="ECO:0000313" key="3">
    <source>
        <dbReference type="Proteomes" id="UP000321222"/>
    </source>
</evidence>
<dbReference type="KEGG" id="fak:FUA48_12315"/>
<reference evidence="2 3" key="1">
    <citation type="submission" date="2019-08" db="EMBL/GenBank/DDBJ databases">
        <title>Flavobacterium alkalisoli sp. nov., isolated from rhizosphere soil of Suaeda salsa.</title>
        <authorList>
            <person name="Sun J.-Q."/>
            <person name="Xu L."/>
        </authorList>
    </citation>
    <scope>NUCLEOTIDE SEQUENCE [LARGE SCALE GENOMIC DNA]</scope>
    <source>
        <strain evidence="2 3">XS-5</strain>
    </source>
</reference>
<dbReference type="SMART" id="SM01126">
    <property type="entry name" value="DDE_Tnp_IS1595"/>
    <property type="match status" value="1"/>
</dbReference>
<dbReference type="RefSeq" id="WP_147583805.1">
    <property type="nucleotide sequence ID" value="NZ_CP042831.1"/>
</dbReference>
<accession>A0A5B9FSP3</accession>
<evidence type="ECO:0000313" key="2">
    <source>
        <dbReference type="EMBL" id="QEE50333.1"/>
    </source>
</evidence>
<keyword evidence="3" id="KW-1185">Reference proteome</keyword>
<dbReference type="OrthoDB" id="9783459at2"/>
<dbReference type="NCBIfam" id="NF033547">
    <property type="entry name" value="transpos_IS1595"/>
    <property type="match status" value="1"/>
</dbReference>
<organism evidence="2 3">
    <name type="scientific">Flavobacterium alkalisoli</name>
    <dbReference type="NCBI Taxonomy" id="2602769"/>
    <lineage>
        <taxon>Bacteria</taxon>
        <taxon>Pseudomonadati</taxon>
        <taxon>Bacteroidota</taxon>
        <taxon>Flavobacteriia</taxon>
        <taxon>Flavobacteriales</taxon>
        <taxon>Flavobacteriaceae</taxon>
        <taxon>Flavobacterium</taxon>
    </lineage>
</organism>
<evidence type="ECO:0000259" key="1">
    <source>
        <dbReference type="SMART" id="SM01126"/>
    </source>
</evidence>
<dbReference type="InterPro" id="IPR024445">
    <property type="entry name" value="Tnp_ISXO2-like"/>
</dbReference>
<dbReference type="PANTHER" id="PTHR47163">
    <property type="entry name" value="DDE_TNP_IS1595 DOMAIN-CONTAINING PROTEIN"/>
    <property type="match status" value="1"/>
</dbReference>
<feature type="domain" description="ISXO2-like transposase" evidence="1">
    <location>
        <begin position="130"/>
        <end position="297"/>
    </location>
</feature>
<gene>
    <name evidence="2" type="ORF">FUA48_12315</name>
</gene>
<sequence length="327" mass="38308">MFNTNIKSILDLLQAFPTEQHCIDYLENLMWSGTPVSPYNAEHKVYKCANNYYKDSVLNKRFNILTGTFMEGTKIPLQKWFIGVWLLTSSKKGLSSVNLAQQLGITQKSAWFLAHRIRAAFNIENTTDEKFSDISICETDETFFGGKNKNRHKDKKVQASQGRSWKDKTAVTGVLQRGETEIINGKKVQITNSKVKLRVTVNTKREVIQPFLKEVVEKHATLISDEWHGYKGLDNYFDHHVVDHGKKQYVDYDNPEIHSNSMESFWGIMKRGFNGIYNWWSRKHIHRYCDEFAFRFNTRAKSNSERFEYLLRNIKVRLKYKQLVLND</sequence>
<dbReference type="AlphaFoldDB" id="A0A5B9FSP3"/>
<name>A0A5B9FSP3_9FLAO</name>
<dbReference type="InterPro" id="IPR053164">
    <property type="entry name" value="IS1016-like_transposase"/>
</dbReference>